<dbReference type="EMBL" id="CAJVQB010043158">
    <property type="protein sequence ID" value="CAG8830970.1"/>
    <property type="molecule type" value="Genomic_DNA"/>
</dbReference>
<organism evidence="3 4">
    <name type="scientific">Gigaspora margarita</name>
    <dbReference type="NCBI Taxonomy" id="4874"/>
    <lineage>
        <taxon>Eukaryota</taxon>
        <taxon>Fungi</taxon>
        <taxon>Fungi incertae sedis</taxon>
        <taxon>Mucoromycota</taxon>
        <taxon>Glomeromycotina</taxon>
        <taxon>Glomeromycetes</taxon>
        <taxon>Diversisporales</taxon>
        <taxon>Gigasporaceae</taxon>
        <taxon>Gigaspora</taxon>
    </lineage>
</organism>
<feature type="chain" id="PRO_5046220900" evidence="2">
    <location>
        <begin position="21"/>
        <end position="178"/>
    </location>
</feature>
<sequence>MKILIQIIAFAVIALSLASADQIWKRDEIQNRTFLDNASQSSSASTLNTDATIYTCPIGSLECKGSNGCCPFSSICCNDLYGGCCPIGTSCSTGGIFTTSVSKIPTPSSVHNFPTPITSSSNPHNSHPNSSPNSSPKSSSNNSPNSSPNNSSVITNGVNSYYNYNIFGNNLNIDLYIF</sequence>
<keyword evidence="4" id="KW-1185">Reference proteome</keyword>
<protein>
    <submittedName>
        <fullName evidence="3">3498_t:CDS:1</fullName>
    </submittedName>
</protein>
<feature type="compositionally biased region" description="Low complexity" evidence="1">
    <location>
        <begin position="119"/>
        <end position="150"/>
    </location>
</feature>
<gene>
    <name evidence="3" type="ORF">GMARGA_LOCUS30508</name>
</gene>
<keyword evidence="2" id="KW-0732">Signal</keyword>
<feature type="non-terminal residue" evidence="3">
    <location>
        <position position="178"/>
    </location>
</feature>
<evidence type="ECO:0000256" key="1">
    <source>
        <dbReference type="SAM" id="MobiDB-lite"/>
    </source>
</evidence>
<reference evidence="3 4" key="1">
    <citation type="submission" date="2021-06" db="EMBL/GenBank/DDBJ databases">
        <authorList>
            <person name="Kallberg Y."/>
            <person name="Tangrot J."/>
            <person name="Rosling A."/>
        </authorList>
    </citation>
    <scope>NUCLEOTIDE SEQUENCE [LARGE SCALE GENOMIC DNA]</scope>
    <source>
        <strain evidence="3 4">120-4 pot B 10/14</strain>
    </source>
</reference>
<proteinExistence type="predicted"/>
<dbReference type="Proteomes" id="UP000789901">
    <property type="component" value="Unassembled WGS sequence"/>
</dbReference>
<feature type="region of interest" description="Disordered" evidence="1">
    <location>
        <begin position="112"/>
        <end position="150"/>
    </location>
</feature>
<evidence type="ECO:0000313" key="3">
    <source>
        <dbReference type="EMBL" id="CAG8830970.1"/>
    </source>
</evidence>
<feature type="signal peptide" evidence="2">
    <location>
        <begin position="1"/>
        <end position="20"/>
    </location>
</feature>
<accession>A0ABN7WGA3</accession>
<evidence type="ECO:0000313" key="4">
    <source>
        <dbReference type="Proteomes" id="UP000789901"/>
    </source>
</evidence>
<evidence type="ECO:0000256" key="2">
    <source>
        <dbReference type="SAM" id="SignalP"/>
    </source>
</evidence>
<comment type="caution">
    <text evidence="3">The sequence shown here is derived from an EMBL/GenBank/DDBJ whole genome shotgun (WGS) entry which is preliminary data.</text>
</comment>
<name>A0ABN7WGA3_GIGMA</name>